<reference evidence="5 6" key="2">
    <citation type="journal article" date="2012" name="BMC Genomics">
        <title>The genome of Pelobacter carbinolicus reveals surprising metabolic capabilities and physiological features.</title>
        <authorList>
            <person name="Aklujkar M."/>
            <person name="Haveman S.A."/>
            <person name="Didonato R.Jr."/>
            <person name="Chertkov O."/>
            <person name="Han C.S."/>
            <person name="Land M.L."/>
            <person name="Brown P."/>
            <person name="Lovley D.R."/>
        </authorList>
    </citation>
    <scope>NUCLEOTIDE SEQUENCE [LARGE SCALE GENOMIC DNA]</scope>
    <source>
        <strain evidence="6">DSM 2380 / NBRC 103641 / GraBd1</strain>
    </source>
</reference>
<dbReference type="SUPFAM" id="SSF55073">
    <property type="entry name" value="Nucleotide cyclase"/>
    <property type="match status" value="1"/>
</dbReference>
<feature type="transmembrane region" description="Helical" evidence="3">
    <location>
        <begin position="341"/>
        <end position="360"/>
    </location>
</feature>
<dbReference type="HOGENOM" id="CLU_000445_105_4_7"/>
<keyword evidence="6" id="KW-1185">Reference proteome</keyword>
<evidence type="ECO:0000256" key="3">
    <source>
        <dbReference type="SAM" id="Phobius"/>
    </source>
</evidence>
<dbReference type="InterPro" id="IPR011623">
    <property type="entry name" value="7TMR_DISM_rcpt_extracell_dom1"/>
</dbReference>
<reference evidence="6" key="1">
    <citation type="submission" date="2005-10" db="EMBL/GenBank/DDBJ databases">
        <title>Complete sequence of Pelobacter carbinolicus DSM 2380.</title>
        <authorList>
            <person name="Copeland A."/>
            <person name="Lucas S."/>
            <person name="Lapidus A."/>
            <person name="Barry K."/>
            <person name="Detter J.C."/>
            <person name="Glavina T."/>
            <person name="Hammon N."/>
            <person name="Israni S."/>
            <person name="Pitluck S."/>
            <person name="Chertkov O."/>
            <person name="Schmutz J."/>
            <person name="Larimer F."/>
            <person name="Land M."/>
            <person name="Kyrpides N."/>
            <person name="Ivanova N."/>
            <person name="Richardson P."/>
        </authorList>
    </citation>
    <scope>NUCLEOTIDE SEQUENCE [LARGE SCALE GENOMIC DNA]</scope>
    <source>
        <strain evidence="6">DSM 2380 / NBRC 103641 / GraBd1</strain>
    </source>
</reference>
<dbReference type="InterPro" id="IPR011622">
    <property type="entry name" value="7TMR_DISM_rcpt_extracell_dom2"/>
</dbReference>
<dbReference type="KEGG" id="pca:Pcar_2538"/>
<keyword evidence="3" id="KW-0472">Membrane</keyword>
<keyword evidence="3" id="KW-1133">Transmembrane helix</keyword>
<organism evidence="5 6">
    <name type="scientific">Syntrophotalea carbinolica (strain DSM 2380 / NBRC 103641 / GraBd1)</name>
    <name type="common">Pelobacter carbinolicus</name>
    <dbReference type="NCBI Taxonomy" id="338963"/>
    <lineage>
        <taxon>Bacteria</taxon>
        <taxon>Pseudomonadati</taxon>
        <taxon>Thermodesulfobacteriota</taxon>
        <taxon>Desulfuromonadia</taxon>
        <taxon>Desulfuromonadales</taxon>
        <taxon>Syntrophotaleaceae</taxon>
        <taxon>Syntrophotalea</taxon>
    </lineage>
</organism>
<dbReference type="GO" id="GO:0052621">
    <property type="term" value="F:diguanylate cyclase activity"/>
    <property type="evidence" value="ECO:0007669"/>
    <property type="project" value="UniProtKB-EC"/>
</dbReference>
<dbReference type="Gene3D" id="3.30.70.270">
    <property type="match status" value="1"/>
</dbReference>
<feature type="transmembrane region" description="Helical" evidence="3">
    <location>
        <begin position="394"/>
        <end position="415"/>
    </location>
</feature>
<feature type="transmembrane region" description="Helical" evidence="3">
    <location>
        <begin position="275"/>
        <end position="295"/>
    </location>
</feature>
<feature type="domain" description="GGDEF" evidence="4">
    <location>
        <begin position="499"/>
        <end position="632"/>
    </location>
</feature>
<dbReference type="AlphaFoldDB" id="Q3A1I1"/>
<sequence length="648" mass="70672">MSSGFVVWGKRLPVRKLMEYMSAGGGFTKTAGRSTSCRHMSFKTKASQQGMVWILLSICMLLGHALPVRAKVLSLEKSRPVRKVAPYMGILEDPAGDRSIEQLVNPVSAAAFAPIQGEMLNLGMTDAVYWLRLEVNTSIGPHGGAEGSPFVWVFDLGRPFVRNVQVYVVSQGPGAAAKIKKISSQSSQCGFPGRVSRPGCHSAFYLPELTATPQTLYIRVVPLSSLVLSPVITTMKAYQEQVTRKMLRFGIILGIFLALSVYSLIMFVALRERSYAWHSLAALSFGGFFLFIQPLSSEYLLALPAAMVHRLALLALGGAFCFSGCFARCFLHAADRIVDRLLLFFMLQGGCLLLLALGGASLMFEMAYIGVASMAVAVMAGASLIAWSRGNRRARFIFIASVAAGAIGVVHVLVLGGCLSCRPGFSYLYEVGGIAGIGLLACALGDSVKALQHEREVLRVSERRHMELAFTDALTGLFNMRYFRTQLDLAIQCAEPLNQSFTLMMMDIDNFKLFNDRYGHLQGDQVLRQLGQMIGSVIREKDVACRYGGEEFAVILPGGDFQTAVDIYTRLQGTLLQWQEHEKESLISLVTLSVGVAEYFPGEHADDLIARADSAMYEAKEGGRDQLVLSEASDPGYDQAAGECATIF</sequence>
<dbReference type="EMBL" id="CP000142">
    <property type="protein sequence ID" value="ABA89776.1"/>
    <property type="molecule type" value="Genomic_DNA"/>
</dbReference>
<feature type="transmembrane region" description="Helical" evidence="3">
    <location>
        <begin position="366"/>
        <end position="387"/>
    </location>
</feature>
<dbReference type="eggNOG" id="COG3706">
    <property type="taxonomic scope" value="Bacteria"/>
</dbReference>
<dbReference type="InterPro" id="IPR029787">
    <property type="entry name" value="Nucleotide_cyclase"/>
</dbReference>
<comment type="catalytic activity">
    <reaction evidence="2">
        <text>2 GTP = 3',3'-c-di-GMP + 2 diphosphate</text>
        <dbReference type="Rhea" id="RHEA:24898"/>
        <dbReference type="ChEBI" id="CHEBI:33019"/>
        <dbReference type="ChEBI" id="CHEBI:37565"/>
        <dbReference type="ChEBI" id="CHEBI:58805"/>
        <dbReference type="EC" id="2.7.7.65"/>
    </reaction>
</comment>
<dbReference type="Pfam" id="PF07696">
    <property type="entry name" value="7TMR-DISMED2"/>
    <property type="match status" value="1"/>
</dbReference>
<feature type="transmembrane region" description="Helical" evidence="3">
    <location>
        <begin position="307"/>
        <end position="329"/>
    </location>
</feature>
<dbReference type="PROSITE" id="PS50887">
    <property type="entry name" value="GGDEF"/>
    <property type="match status" value="1"/>
</dbReference>
<evidence type="ECO:0000259" key="4">
    <source>
        <dbReference type="PROSITE" id="PS50887"/>
    </source>
</evidence>
<dbReference type="NCBIfam" id="TIGR00254">
    <property type="entry name" value="GGDEF"/>
    <property type="match status" value="1"/>
</dbReference>
<name>Q3A1I1_SYNC1</name>
<dbReference type="InterPro" id="IPR043128">
    <property type="entry name" value="Rev_trsase/Diguanyl_cyclase"/>
</dbReference>
<dbReference type="STRING" id="338963.Pcar_2538"/>
<dbReference type="PANTHER" id="PTHR45138:SF9">
    <property type="entry name" value="DIGUANYLATE CYCLASE DGCM-RELATED"/>
    <property type="match status" value="1"/>
</dbReference>
<accession>Q3A1I1</accession>
<dbReference type="CDD" id="cd01949">
    <property type="entry name" value="GGDEF"/>
    <property type="match status" value="1"/>
</dbReference>
<dbReference type="InterPro" id="IPR000160">
    <property type="entry name" value="GGDEF_dom"/>
</dbReference>
<gene>
    <name evidence="5" type="ordered locus">Pcar_2538</name>
</gene>
<dbReference type="EC" id="2.7.7.65" evidence="1"/>
<keyword evidence="3" id="KW-0812">Transmembrane</keyword>
<feature type="transmembrane region" description="Helical" evidence="3">
    <location>
        <begin position="246"/>
        <end position="268"/>
    </location>
</feature>
<proteinExistence type="predicted"/>
<dbReference type="Proteomes" id="UP000002534">
    <property type="component" value="Chromosome"/>
</dbReference>
<dbReference type="Gene3D" id="2.60.40.2380">
    <property type="match status" value="1"/>
</dbReference>
<dbReference type="InterPro" id="IPR050469">
    <property type="entry name" value="Diguanylate_Cyclase"/>
</dbReference>
<evidence type="ECO:0000256" key="2">
    <source>
        <dbReference type="ARBA" id="ARBA00034247"/>
    </source>
</evidence>
<dbReference type="Pfam" id="PF07695">
    <property type="entry name" value="7TMR-DISM_7TM"/>
    <property type="match status" value="1"/>
</dbReference>
<evidence type="ECO:0000256" key="1">
    <source>
        <dbReference type="ARBA" id="ARBA00012528"/>
    </source>
</evidence>
<protein>
    <recommendedName>
        <fullName evidence="1">diguanylate cyclase</fullName>
        <ecNumber evidence="1">2.7.7.65</ecNumber>
    </recommendedName>
</protein>
<evidence type="ECO:0000313" key="6">
    <source>
        <dbReference type="Proteomes" id="UP000002534"/>
    </source>
</evidence>
<dbReference type="Pfam" id="PF00990">
    <property type="entry name" value="GGDEF"/>
    <property type="match status" value="1"/>
</dbReference>
<dbReference type="SMART" id="SM00267">
    <property type="entry name" value="GGDEF"/>
    <property type="match status" value="1"/>
</dbReference>
<dbReference type="FunFam" id="3.30.70.270:FF:000001">
    <property type="entry name" value="Diguanylate cyclase domain protein"/>
    <property type="match status" value="1"/>
</dbReference>
<evidence type="ECO:0000313" key="5">
    <source>
        <dbReference type="EMBL" id="ABA89776.1"/>
    </source>
</evidence>
<dbReference type="PANTHER" id="PTHR45138">
    <property type="entry name" value="REGULATORY COMPONENTS OF SENSORY TRANSDUCTION SYSTEM"/>
    <property type="match status" value="1"/>
</dbReference>